<organism evidence="1 2">
    <name type="scientific">Protopolystoma xenopodis</name>
    <dbReference type="NCBI Taxonomy" id="117903"/>
    <lineage>
        <taxon>Eukaryota</taxon>
        <taxon>Metazoa</taxon>
        <taxon>Spiralia</taxon>
        <taxon>Lophotrochozoa</taxon>
        <taxon>Platyhelminthes</taxon>
        <taxon>Monogenea</taxon>
        <taxon>Polyopisthocotylea</taxon>
        <taxon>Polystomatidea</taxon>
        <taxon>Polystomatidae</taxon>
        <taxon>Protopolystoma</taxon>
    </lineage>
</organism>
<protein>
    <submittedName>
        <fullName evidence="1">Uncharacterized protein</fullName>
    </submittedName>
</protein>
<keyword evidence="2" id="KW-1185">Reference proteome</keyword>
<gene>
    <name evidence="1" type="ORF">PXEA_LOCUS3936</name>
</gene>
<dbReference type="AlphaFoldDB" id="A0A448WFJ8"/>
<evidence type="ECO:0000313" key="1">
    <source>
        <dbReference type="EMBL" id="VEL10496.1"/>
    </source>
</evidence>
<reference evidence="1" key="1">
    <citation type="submission" date="2018-11" db="EMBL/GenBank/DDBJ databases">
        <authorList>
            <consortium name="Pathogen Informatics"/>
        </authorList>
    </citation>
    <scope>NUCLEOTIDE SEQUENCE</scope>
</reference>
<sequence>MFRYSQSTAGQEESAVVFWCNRPSNLFTQHFHSKWNRLQIGADSSALSPLRSLPPRVEMADPSGSAAVVCINWNNLVDIVLEAISSNRLKMCLAFVPHMKDISE</sequence>
<comment type="caution">
    <text evidence="1">The sequence shown here is derived from an EMBL/GenBank/DDBJ whole genome shotgun (WGS) entry which is preliminary data.</text>
</comment>
<accession>A0A448WFJ8</accession>
<proteinExistence type="predicted"/>
<evidence type="ECO:0000313" key="2">
    <source>
        <dbReference type="Proteomes" id="UP000784294"/>
    </source>
</evidence>
<dbReference type="EMBL" id="CAAALY010009193">
    <property type="protein sequence ID" value="VEL10496.1"/>
    <property type="molecule type" value="Genomic_DNA"/>
</dbReference>
<name>A0A448WFJ8_9PLAT</name>
<dbReference type="Proteomes" id="UP000784294">
    <property type="component" value="Unassembled WGS sequence"/>
</dbReference>